<name>A0A9E6Y0X1_9ACTN</name>
<keyword evidence="3" id="KW-0732">Signal</keyword>
<evidence type="ECO:0000256" key="1">
    <source>
        <dbReference type="ARBA" id="ARBA00010088"/>
    </source>
</evidence>
<dbReference type="PANTHER" id="PTHR43433:SF5">
    <property type="entry name" value="AB HYDROLASE-1 DOMAIN-CONTAINING PROTEIN"/>
    <property type="match status" value="1"/>
</dbReference>
<dbReference type="InterPro" id="IPR050471">
    <property type="entry name" value="AB_hydrolase"/>
</dbReference>
<dbReference type="KEGG" id="sbae:DSM104329_03801"/>
<dbReference type="Gene3D" id="3.40.50.1820">
    <property type="entry name" value="alpha/beta hydrolase"/>
    <property type="match status" value="1"/>
</dbReference>
<evidence type="ECO:0008006" key="8">
    <source>
        <dbReference type="Google" id="ProtNLM"/>
    </source>
</evidence>
<dbReference type="InterPro" id="IPR013595">
    <property type="entry name" value="Pept_S33_TAP-like_C"/>
</dbReference>
<feature type="domain" description="AB hydrolase-1" evidence="4">
    <location>
        <begin position="79"/>
        <end position="210"/>
    </location>
</feature>
<dbReference type="InterPro" id="IPR029058">
    <property type="entry name" value="AB_hydrolase_fold"/>
</dbReference>
<gene>
    <name evidence="6" type="ORF">DSM104329_03801</name>
</gene>
<sequence>MRRAVAAGAAVAALALAGSLALAPAAPAAGLRWHGCRPALAGFQCARLQVPLDRTGVVKGTVALRVARQRSAPRRGAGVLLALSGGPGQSAVAFGPAYEQTLAPALRSRRLVLMDQRGTGDSGVLRCPVLQRTRALVPDYRSLSASCARHLGPRRDFYSTTDTVDDIEAFRRALGAPRLSIQGTSYGTYVAAEFARRYPARVDRLVLDSSVGPQGVDALLLDSWGPLPRILADQCSDGRCRGITDDPLGDVRALAARLEAAPLRGFVVDGRGRRVARTLTAPGLAALIVAGDLNGHLQAAMPAAVRSGLAGDAAPLLRLIRPAIGAPFGTRELSLGLNVATTCADTRLAYALTTPLADRPALVDAAVAAAPEARLGPFSRPLVAAMSVDRQCLRWPVGRVAGPVAAPLPDVPALILGGSLDVRTPLENDRALAAQIPRAQLVVVPGSGHDEIDSDVDGCVRRALTRFFAGHRVGDPCARSWYGVPPQPIAPASLAVTPAAPRAGGLRGRVLTAAVGAIHDAREADLELEASGLPDRRGGGLRAGSWRIAGRTGFVLRGVSWVPGVRVSGRIDSQLGRYRGAVRVSGPGRMDGVLRFDRRRGMTGRLGGRRVHLPARSVRGAVQEVVRTG</sequence>
<dbReference type="Pfam" id="PF00561">
    <property type="entry name" value="Abhydrolase_1"/>
    <property type="match status" value="1"/>
</dbReference>
<dbReference type="AlphaFoldDB" id="A0A9E6Y0X1"/>
<dbReference type="EMBL" id="CP087164">
    <property type="protein sequence ID" value="UGS37386.1"/>
    <property type="molecule type" value="Genomic_DNA"/>
</dbReference>
<dbReference type="RefSeq" id="WP_259311442.1">
    <property type="nucleotide sequence ID" value="NZ_CP087164.1"/>
</dbReference>
<dbReference type="PANTHER" id="PTHR43433">
    <property type="entry name" value="HYDROLASE, ALPHA/BETA FOLD FAMILY PROTEIN"/>
    <property type="match status" value="1"/>
</dbReference>
<dbReference type="InterPro" id="IPR000073">
    <property type="entry name" value="AB_hydrolase_1"/>
</dbReference>
<comment type="similarity">
    <text evidence="1">Belongs to the peptidase S33 family.</text>
</comment>
<organism evidence="6 7">
    <name type="scientific">Capillimicrobium parvum</name>
    <dbReference type="NCBI Taxonomy" id="2884022"/>
    <lineage>
        <taxon>Bacteria</taxon>
        <taxon>Bacillati</taxon>
        <taxon>Actinomycetota</taxon>
        <taxon>Thermoleophilia</taxon>
        <taxon>Solirubrobacterales</taxon>
        <taxon>Capillimicrobiaceae</taxon>
        <taxon>Capillimicrobium</taxon>
    </lineage>
</organism>
<evidence type="ECO:0000259" key="5">
    <source>
        <dbReference type="Pfam" id="PF08386"/>
    </source>
</evidence>
<evidence type="ECO:0000256" key="2">
    <source>
        <dbReference type="ARBA" id="ARBA00022801"/>
    </source>
</evidence>
<dbReference type="GO" id="GO:0004177">
    <property type="term" value="F:aminopeptidase activity"/>
    <property type="evidence" value="ECO:0007669"/>
    <property type="project" value="UniProtKB-EC"/>
</dbReference>
<dbReference type="GO" id="GO:0006508">
    <property type="term" value="P:proteolysis"/>
    <property type="evidence" value="ECO:0007669"/>
    <property type="project" value="InterPro"/>
</dbReference>
<dbReference type="PRINTS" id="PR00793">
    <property type="entry name" value="PROAMNOPTASE"/>
</dbReference>
<feature type="signal peptide" evidence="3">
    <location>
        <begin position="1"/>
        <end position="28"/>
    </location>
</feature>
<keyword evidence="7" id="KW-1185">Reference proteome</keyword>
<feature type="domain" description="Peptidase S33 tripeptidyl aminopeptidase-like C-terminal" evidence="5">
    <location>
        <begin position="389"/>
        <end position="469"/>
    </location>
</feature>
<accession>A0A9E6Y0X1</accession>
<dbReference type="Pfam" id="PF08386">
    <property type="entry name" value="Abhydrolase_4"/>
    <property type="match status" value="1"/>
</dbReference>
<evidence type="ECO:0000313" key="6">
    <source>
        <dbReference type="EMBL" id="UGS37386.1"/>
    </source>
</evidence>
<evidence type="ECO:0000313" key="7">
    <source>
        <dbReference type="Proteomes" id="UP001162834"/>
    </source>
</evidence>
<feature type="chain" id="PRO_5038672957" description="Alpha/beta fold hydrolase" evidence="3">
    <location>
        <begin position="29"/>
        <end position="629"/>
    </location>
</feature>
<dbReference type="SUPFAM" id="SSF53474">
    <property type="entry name" value="alpha/beta-Hydrolases"/>
    <property type="match status" value="1"/>
</dbReference>
<evidence type="ECO:0000259" key="4">
    <source>
        <dbReference type="Pfam" id="PF00561"/>
    </source>
</evidence>
<keyword evidence="2" id="KW-0378">Hydrolase</keyword>
<proteinExistence type="inferred from homology"/>
<dbReference type="Proteomes" id="UP001162834">
    <property type="component" value="Chromosome"/>
</dbReference>
<protein>
    <recommendedName>
        <fullName evidence="8">Alpha/beta fold hydrolase</fullName>
    </recommendedName>
</protein>
<reference evidence="6" key="1">
    <citation type="journal article" date="2022" name="Int. J. Syst. Evol. Microbiol.">
        <title>Pseudomonas aegrilactucae sp. nov. and Pseudomonas morbosilactucae sp. nov., pathogens causing bacterial rot of lettuce in Japan.</title>
        <authorList>
            <person name="Sawada H."/>
            <person name="Fujikawa T."/>
            <person name="Satou M."/>
        </authorList>
    </citation>
    <scope>NUCLEOTIDE SEQUENCE</scope>
    <source>
        <strain evidence="6">0166_1</strain>
    </source>
</reference>
<dbReference type="InterPro" id="IPR002410">
    <property type="entry name" value="Peptidase_S33"/>
</dbReference>
<evidence type="ECO:0000256" key="3">
    <source>
        <dbReference type="SAM" id="SignalP"/>
    </source>
</evidence>